<proteinExistence type="predicted"/>
<protein>
    <submittedName>
        <fullName evidence="1">Uncharacterized protein</fullName>
    </submittedName>
</protein>
<dbReference type="AlphaFoldDB" id="A0AAV6TQ42"/>
<accession>A0AAV6TQ42</accession>
<keyword evidence="2" id="KW-1185">Reference proteome</keyword>
<dbReference type="Proteomes" id="UP000827092">
    <property type="component" value="Unassembled WGS sequence"/>
</dbReference>
<gene>
    <name evidence="1" type="ORF">JTE90_006016</name>
</gene>
<sequence>MHSHVTKVVIHFLLKHELKYWILLEPQKQTTENYNEALMKVDAEMILKVSICEFLKIHLGKGMNIVFKCDGCKLNYSNQLGHKCLMMDDEEKLDKYFNVALTTFNLKHIAIDFVQDNKKLLKFITEEFFDSLDESYITDFVRKLY</sequence>
<dbReference type="EMBL" id="JAFNEN010001480">
    <property type="protein sequence ID" value="KAG8173811.1"/>
    <property type="molecule type" value="Genomic_DNA"/>
</dbReference>
<name>A0AAV6TQ42_9ARAC</name>
<organism evidence="1 2">
    <name type="scientific">Oedothorax gibbosus</name>
    <dbReference type="NCBI Taxonomy" id="931172"/>
    <lineage>
        <taxon>Eukaryota</taxon>
        <taxon>Metazoa</taxon>
        <taxon>Ecdysozoa</taxon>
        <taxon>Arthropoda</taxon>
        <taxon>Chelicerata</taxon>
        <taxon>Arachnida</taxon>
        <taxon>Araneae</taxon>
        <taxon>Araneomorphae</taxon>
        <taxon>Entelegynae</taxon>
        <taxon>Araneoidea</taxon>
        <taxon>Linyphiidae</taxon>
        <taxon>Erigoninae</taxon>
        <taxon>Oedothorax</taxon>
    </lineage>
</organism>
<evidence type="ECO:0000313" key="2">
    <source>
        <dbReference type="Proteomes" id="UP000827092"/>
    </source>
</evidence>
<reference evidence="1 2" key="1">
    <citation type="journal article" date="2022" name="Nat. Ecol. Evol.">
        <title>A masculinizing supergene underlies an exaggerated male reproductive morph in a spider.</title>
        <authorList>
            <person name="Hendrickx F."/>
            <person name="De Corte Z."/>
            <person name="Sonet G."/>
            <person name="Van Belleghem S.M."/>
            <person name="Kostlbacher S."/>
            <person name="Vangestel C."/>
        </authorList>
    </citation>
    <scope>NUCLEOTIDE SEQUENCE [LARGE SCALE GENOMIC DNA]</scope>
    <source>
        <strain evidence="1">W744_W776</strain>
    </source>
</reference>
<comment type="caution">
    <text evidence="1">The sequence shown here is derived from an EMBL/GenBank/DDBJ whole genome shotgun (WGS) entry which is preliminary data.</text>
</comment>
<evidence type="ECO:0000313" key="1">
    <source>
        <dbReference type="EMBL" id="KAG8173811.1"/>
    </source>
</evidence>